<keyword evidence="7" id="KW-1185">Reference proteome</keyword>
<evidence type="ECO:0000256" key="2">
    <source>
        <dbReference type="ARBA" id="ARBA00022771"/>
    </source>
</evidence>
<dbReference type="GeneTree" id="ENSGT01150000289498"/>
<name>A0A8D0GBL3_SPHPU</name>
<accession>A0A8D0GBL3</accession>
<dbReference type="InterPro" id="IPR017907">
    <property type="entry name" value="Znf_RING_CS"/>
</dbReference>
<evidence type="ECO:0000256" key="4">
    <source>
        <dbReference type="PROSITE-ProRule" id="PRU00175"/>
    </source>
</evidence>
<evidence type="ECO:0000256" key="1">
    <source>
        <dbReference type="ARBA" id="ARBA00022723"/>
    </source>
</evidence>
<dbReference type="PANTHER" id="PTHR24103">
    <property type="entry name" value="E3 UBIQUITIN-PROTEIN LIGASE TRIM"/>
    <property type="match status" value="1"/>
</dbReference>
<reference evidence="6" key="2">
    <citation type="submission" date="2025-09" db="UniProtKB">
        <authorList>
            <consortium name="Ensembl"/>
        </authorList>
    </citation>
    <scope>IDENTIFICATION</scope>
</reference>
<dbReference type="OMA" id="LCKARFR"/>
<dbReference type="PROSITE" id="PS50089">
    <property type="entry name" value="ZF_RING_2"/>
    <property type="match status" value="1"/>
</dbReference>
<dbReference type="Proteomes" id="UP000694392">
    <property type="component" value="Unplaced"/>
</dbReference>
<evidence type="ECO:0000313" key="7">
    <source>
        <dbReference type="Proteomes" id="UP000694392"/>
    </source>
</evidence>
<reference evidence="6" key="1">
    <citation type="submission" date="2025-08" db="UniProtKB">
        <authorList>
            <consortium name="Ensembl"/>
        </authorList>
    </citation>
    <scope>IDENTIFICATION</scope>
</reference>
<keyword evidence="1" id="KW-0479">Metal-binding</keyword>
<dbReference type="AlphaFoldDB" id="A0A8D0GBL3"/>
<dbReference type="InterPro" id="IPR050143">
    <property type="entry name" value="TRIM/RBCC"/>
</dbReference>
<evidence type="ECO:0000256" key="3">
    <source>
        <dbReference type="ARBA" id="ARBA00022833"/>
    </source>
</evidence>
<dbReference type="SMART" id="SM00184">
    <property type="entry name" value="RING"/>
    <property type="match status" value="1"/>
</dbReference>
<dbReference type="SUPFAM" id="SSF57850">
    <property type="entry name" value="RING/U-box"/>
    <property type="match status" value="1"/>
</dbReference>
<dbReference type="Pfam" id="PF15227">
    <property type="entry name" value="zf-C3HC4_4"/>
    <property type="match status" value="1"/>
</dbReference>
<dbReference type="Gene3D" id="3.30.40.10">
    <property type="entry name" value="Zinc/RING finger domain, C3HC4 (zinc finger)"/>
    <property type="match status" value="1"/>
</dbReference>
<feature type="domain" description="RING-type" evidence="5">
    <location>
        <begin position="7"/>
        <end position="51"/>
    </location>
</feature>
<dbReference type="Ensembl" id="ENSSPUT00000003128.1">
    <property type="protein sequence ID" value="ENSSPUP00000002944.1"/>
    <property type="gene ID" value="ENSSPUG00000002299.1"/>
</dbReference>
<organism evidence="6 7">
    <name type="scientific">Sphenodon punctatus</name>
    <name type="common">Tuatara</name>
    <name type="synonym">Hatteria punctata</name>
    <dbReference type="NCBI Taxonomy" id="8508"/>
    <lineage>
        <taxon>Eukaryota</taxon>
        <taxon>Metazoa</taxon>
        <taxon>Chordata</taxon>
        <taxon>Craniata</taxon>
        <taxon>Vertebrata</taxon>
        <taxon>Euteleostomi</taxon>
        <taxon>Lepidosauria</taxon>
        <taxon>Sphenodontia</taxon>
        <taxon>Sphenodontidae</taxon>
        <taxon>Sphenodon</taxon>
    </lineage>
</organism>
<evidence type="ECO:0000259" key="5">
    <source>
        <dbReference type="PROSITE" id="PS50089"/>
    </source>
</evidence>
<sequence length="127" mass="14044">MDEEAECPICQEYLTDPVSVDCGHSFCRACITKVCDHTWSKHGPLECPLCKARFRGSNIRTNWQLRSIVEKIKAGGMRMPPIPAGKHITGRDLQGKDSACSGSDTRLVILGALNNRRWLTQSKTGEG</sequence>
<dbReference type="InterPro" id="IPR001841">
    <property type="entry name" value="Znf_RING"/>
</dbReference>
<dbReference type="InterPro" id="IPR013083">
    <property type="entry name" value="Znf_RING/FYVE/PHD"/>
</dbReference>
<keyword evidence="3" id="KW-0862">Zinc</keyword>
<proteinExistence type="predicted"/>
<keyword evidence="2 4" id="KW-0863">Zinc-finger</keyword>
<dbReference type="GO" id="GO:0008270">
    <property type="term" value="F:zinc ion binding"/>
    <property type="evidence" value="ECO:0007669"/>
    <property type="project" value="UniProtKB-KW"/>
</dbReference>
<evidence type="ECO:0000313" key="6">
    <source>
        <dbReference type="Ensembl" id="ENSSPUP00000002944.1"/>
    </source>
</evidence>
<dbReference type="PROSITE" id="PS00518">
    <property type="entry name" value="ZF_RING_1"/>
    <property type="match status" value="1"/>
</dbReference>
<protein>
    <recommendedName>
        <fullName evidence="5">RING-type domain-containing protein</fullName>
    </recommendedName>
</protein>